<gene>
    <name evidence="1" type="ORF">MENTE1834_LOCUS36087</name>
</gene>
<protein>
    <submittedName>
        <fullName evidence="1">Uncharacterized protein</fullName>
    </submittedName>
</protein>
<comment type="caution">
    <text evidence="1">The sequence shown here is derived from an EMBL/GenBank/DDBJ whole genome shotgun (WGS) entry which is preliminary data.</text>
</comment>
<keyword evidence="2" id="KW-1185">Reference proteome</keyword>
<accession>A0ACB1AA91</accession>
<evidence type="ECO:0000313" key="1">
    <source>
        <dbReference type="EMBL" id="CAK5088437.1"/>
    </source>
</evidence>
<reference evidence="1" key="1">
    <citation type="submission" date="2023-11" db="EMBL/GenBank/DDBJ databases">
        <authorList>
            <person name="Poullet M."/>
        </authorList>
    </citation>
    <scope>NUCLEOTIDE SEQUENCE</scope>
    <source>
        <strain evidence="1">E1834</strain>
    </source>
</reference>
<proteinExistence type="predicted"/>
<evidence type="ECO:0000313" key="2">
    <source>
        <dbReference type="Proteomes" id="UP001497535"/>
    </source>
</evidence>
<dbReference type="Proteomes" id="UP001497535">
    <property type="component" value="Unassembled WGS sequence"/>
</dbReference>
<organism evidence="1 2">
    <name type="scientific">Meloidogyne enterolobii</name>
    <name type="common">Root-knot nematode worm</name>
    <name type="synonym">Meloidogyne mayaguensis</name>
    <dbReference type="NCBI Taxonomy" id="390850"/>
    <lineage>
        <taxon>Eukaryota</taxon>
        <taxon>Metazoa</taxon>
        <taxon>Ecdysozoa</taxon>
        <taxon>Nematoda</taxon>
        <taxon>Chromadorea</taxon>
        <taxon>Rhabditida</taxon>
        <taxon>Tylenchina</taxon>
        <taxon>Tylenchomorpha</taxon>
        <taxon>Tylenchoidea</taxon>
        <taxon>Meloidogynidae</taxon>
        <taxon>Meloidogyninae</taxon>
        <taxon>Meloidogyne</taxon>
    </lineage>
</organism>
<name>A0ACB1AA91_MELEN</name>
<dbReference type="EMBL" id="CAVMJV010000071">
    <property type="protein sequence ID" value="CAK5088437.1"/>
    <property type="molecule type" value="Genomic_DNA"/>
</dbReference>
<sequence>MNIINETTIPDPCNKVCIPGDKLFSVSDGYRGGNGCFEFYGILVASLTGYVNVSIVKDQHSNETKLVEIRRKMDEKSHVIPSQGKIVTAKVELLTQKFAKCTIISVENTMLLSEFNSTLRKEDVREKERDKVELYKFVQPGDIILARVLGYGEAQTSYLLSIAEDQLGVIIGKGQNGQRLSPDSNDPLMMKALNSEYREMRKVNSIFLQSGSSLTNKFSSSQPLFNPALRTNNIPIIPRQPNFATTGFLNSVKNNVTKLVNKNLGFLPFSPPQVTKTPPTFSSSAPSTVKISSENSKQNQPNGGSEPEGRNWRMLKLFSGLLKDEDLPKDCECPQNNEDKLFPFPECHTEDLFLRTSPLSPSDDEVEEQPAVKRVKSTIALNSKNHPSTDPCSSTNLNKFLKPSTVATLSSLNIPVTSNNSIPGTSKMSTSTAIHPLELNTNLINSKTITETTSKTTSPNQQRGHLQQQRPVWKQQQQQTINGKKRFTNKSLLILKSGKRVYAGSKECYQFADTGACQAGIFCVFEHGKSLKHMQQKVCQRLMRGVCRGGTGDDDCPGGLHSPLLPHQMPVCDFYLRLVCSKGKDECNYLHVRHTPGTEPCAEFNRGCCHRGILVCFSLSCFFVCFSLFS</sequence>